<comment type="caution">
    <text evidence="3">The sequence shown here is derived from an EMBL/GenBank/DDBJ whole genome shotgun (WGS) entry which is preliminary data.</text>
</comment>
<gene>
    <name evidence="3" type="ORF">XENOCAPTIV_013148</name>
</gene>
<keyword evidence="4" id="KW-1185">Reference proteome</keyword>
<dbReference type="InterPro" id="IPR000195">
    <property type="entry name" value="Rab-GAP-TBC_dom"/>
</dbReference>
<dbReference type="Proteomes" id="UP001434883">
    <property type="component" value="Unassembled WGS sequence"/>
</dbReference>
<dbReference type="PROSITE" id="PS50086">
    <property type="entry name" value="TBC_RABGAP"/>
    <property type="match status" value="1"/>
</dbReference>
<evidence type="ECO:0000259" key="2">
    <source>
        <dbReference type="PROSITE" id="PS50086"/>
    </source>
</evidence>
<name>A0ABV0RYQ2_9TELE</name>
<organism evidence="3 4">
    <name type="scientific">Xenoophorus captivus</name>
    <dbReference type="NCBI Taxonomy" id="1517983"/>
    <lineage>
        <taxon>Eukaryota</taxon>
        <taxon>Metazoa</taxon>
        <taxon>Chordata</taxon>
        <taxon>Craniata</taxon>
        <taxon>Vertebrata</taxon>
        <taxon>Euteleostomi</taxon>
        <taxon>Actinopterygii</taxon>
        <taxon>Neopterygii</taxon>
        <taxon>Teleostei</taxon>
        <taxon>Neoteleostei</taxon>
        <taxon>Acanthomorphata</taxon>
        <taxon>Ovalentaria</taxon>
        <taxon>Atherinomorphae</taxon>
        <taxon>Cyprinodontiformes</taxon>
        <taxon>Goodeidae</taxon>
        <taxon>Xenoophorus</taxon>
    </lineage>
</organism>
<dbReference type="SUPFAM" id="SSF47923">
    <property type="entry name" value="Ypt/Rab-GAP domain of gyp1p"/>
    <property type="match status" value="1"/>
</dbReference>
<reference evidence="3 4" key="1">
    <citation type="submission" date="2021-06" db="EMBL/GenBank/DDBJ databases">
        <authorList>
            <person name="Palmer J.M."/>
        </authorList>
    </citation>
    <scope>NUCLEOTIDE SEQUENCE [LARGE SCALE GENOMIC DNA]</scope>
    <source>
        <strain evidence="3 4">XC_2019</strain>
        <tissue evidence="3">Muscle</tissue>
    </source>
</reference>
<dbReference type="Gene3D" id="1.10.8.270">
    <property type="entry name" value="putative rabgap domain of human tbc1 domain family member 14 like domains"/>
    <property type="match status" value="1"/>
</dbReference>
<dbReference type="Pfam" id="PF00566">
    <property type="entry name" value="RabGAP-TBC"/>
    <property type="match status" value="1"/>
</dbReference>
<feature type="non-terminal residue" evidence="3">
    <location>
        <position position="1"/>
    </location>
</feature>
<accession>A0ABV0RYQ2</accession>
<dbReference type="EMBL" id="JAHRIN010061564">
    <property type="protein sequence ID" value="MEQ2213333.1"/>
    <property type="molecule type" value="Genomic_DNA"/>
</dbReference>
<dbReference type="InterPro" id="IPR050302">
    <property type="entry name" value="Rab_GAP_TBC_domain"/>
</dbReference>
<feature type="region of interest" description="Disordered" evidence="1">
    <location>
        <begin position="132"/>
        <end position="154"/>
    </location>
</feature>
<dbReference type="PANTHER" id="PTHR47219">
    <property type="entry name" value="RAB GTPASE-ACTIVATING PROTEIN 1-LIKE"/>
    <property type="match status" value="1"/>
</dbReference>
<dbReference type="InterPro" id="IPR035969">
    <property type="entry name" value="Rab-GAP_TBC_sf"/>
</dbReference>
<evidence type="ECO:0000256" key="1">
    <source>
        <dbReference type="SAM" id="MobiDB-lite"/>
    </source>
</evidence>
<proteinExistence type="predicted"/>
<protein>
    <recommendedName>
        <fullName evidence="2">Rab-GAP TBC domain-containing protein</fullName>
    </recommendedName>
</protein>
<feature type="domain" description="Rab-GAP TBC" evidence="2">
    <location>
        <begin position="1"/>
        <end position="206"/>
    </location>
</feature>
<sequence>GKEATVEPWEDTNFHLYKVIDRFGFVQCVLHAGATVSVGVPLARWWRFTFQSEQAEYIQQSRHAERSSEVGYCQGMSQITALLLIYMNEEDAFWALVKLLSGQKHAMHVERMLCSICTFRVFHPRFPKVDAFPGTPRPDPQEDDAQTEAASGETQHCHDNQILIRKRCSEQCFLLLLQDNEEVFTSLYTMKWFFQCFLDRVSTSSF</sequence>
<dbReference type="PANTHER" id="PTHR47219:SF19">
    <property type="entry name" value="USP6 N-TERMINAL-LIKE PROTEIN ISOFORM X1"/>
    <property type="match status" value="1"/>
</dbReference>
<evidence type="ECO:0000313" key="4">
    <source>
        <dbReference type="Proteomes" id="UP001434883"/>
    </source>
</evidence>
<evidence type="ECO:0000313" key="3">
    <source>
        <dbReference type="EMBL" id="MEQ2213333.1"/>
    </source>
</evidence>